<evidence type="ECO:0000313" key="3">
    <source>
        <dbReference type="EMBL" id="KAF8388499.1"/>
    </source>
</evidence>
<proteinExistence type="predicted"/>
<dbReference type="OMA" id="WEDFGEL"/>
<feature type="transmembrane region" description="Helical" evidence="2">
    <location>
        <begin position="20"/>
        <end position="41"/>
    </location>
</feature>
<dbReference type="EMBL" id="JABCRI010000020">
    <property type="protein sequence ID" value="KAF8388499.1"/>
    <property type="molecule type" value="Genomic_DNA"/>
</dbReference>
<dbReference type="AlphaFoldDB" id="A0A834YGD3"/>
<evidence type="ECO:0000256" key="2">
    <source>
        <dbReference type="SAM" id="Phobius"/>
    </source>
</evidence>
<protein>
    <submittedName>
        <fullName evidence="3">Uncharacterized protein</fullName>
    </submittedName>
</protein>
<name>A0A834YGD3_TETSI</name>
<dbReference type="Proteomes" id="UP000655225">
    <property type="component" value="Unassembled WGS sequence"/>
</dbReference>
<reference evidence="3 4" key="1">
    <citation type="submission" date="2020-04" db="EMBL/GenBank/DDBJ databases">
        <title>Plant Genome Project.</title>
        <authorList>
            <person name="Zhang R.-G."/>
        </authorList>
    </citation>
    <scope>NUCLEOTIDE SEQUENCE [LARGE SCALE GENOMIC DNA]</scope>
    <source>
        <strain evidence="3">YNK0</strain>
        <tissue evidence="3">Leaf</tissue>
    </source>
</reference>
<dbReference type="OrthoDB" id="1937245at2759"/>
<feature type="region of interest" description="Disordered" evidence="1">
    <location>
        <begin position="117"/>
        <end position="178"/>
    </location>
</feature>
<comment type="caution">
    <text evidence="3">The sequence shown here is derived from an EMBL/GenBank/DDBJ whole genome shotgun (WGS) entry which is preliminary data.</text>
</comment>
<keyword evidence="2" id="KW-0472">Membrane</keyword>
<keyword evidence="2" id="KW-0812">Transmembrane</keyword>
<sequence length="178" mass="20464">MLQLNGGTYLGLKLQNFKRLHFTFSGLHVLLPVVSVIGALLSMLEQKRLNDLVFVQYNQRLRERFLTRKENLQAYDPICFDEIDETSEWVTGKDPSEEVVYEGDNLRWLDVDAALDASGGSQRPRRNTSRSQSKSSTSKGKSIAIVRDDDETQPPEEPLETLWEDFGELESEEEDLYY</sequence>
<feature type="compositionally biased region" description="Acidic residues" evidence="1">
    <location>
        <begin position="148"/>
        <end position="178"/>
    </location>
</feature>
<evidence type="ECO:0000313" key="4">
    <source>
        <dbReference type="Proteomes" id="UP000655225"/>
    </source>
</evidence>
<feature type="compositionally biased region" description="Low complexity" evidence="1">
    <location>
        <begin position="129"/>
        <end position="142"/>
    </location>
</feature>
<keyword evidence="4" id="KW-1185">Reference proteome</keyword>
<organism evidence="3 4">
    <name type="scientific">Tetracentron sinense</name>
    <name type="common">Spur-leaf</name>
    <dbReference type="NCBI Taxonomy" id="13715"/>
    <lineage>
        <taxon>Eukaryota</taxon>
        <taxon>Viridiplantae</taxon>
        <taxon>Streptophyta</taxon>
        <taxon>Embryophyta</taxon>
        <taxon>Tracheophyta</taxon>
        <taxon>Spermatophyta</taxon>
        <taxon>Magnoliopsida</taxon>
        <taxon>Trochodendrales</taxon>
        <taxon>Trochodendraceae</taxon>
        <taxon>Tetracentron</taxon>
    </lineage>
</organism>
<accession>A0A834YGD3</accession>
<evidence type="ECO:0000256" key="1">
    <source>
        <dbReference type="SAM" id="MobiDB-lite"/>
    </source>
</evidence>
<keyword evidence="2" id="KW-1133">Transmembrane helix</keyword>
<gene>
    <name evidence="3" type="ORF">HHK36_027172</name>
</gene>